<proteinExistence type="predicted"/>
<name>Q4SY45_TETNG</name>
<dbReference type="KEGG" id="tng:GSTEN00010512G001"/>
<feature type="coiled-coil region" evidence="1">
    <location>
        <begin position="11"/>
        <end position="38"/>
    </location>
</feature>
<feature type="non-terminal residue" evidence="2">
    <location>
        <position position="1"/>
    </location>
</feature>
<keyword evidence="1" id="KW-0175">Coiled coil</keyword>
<accession>Q4SY45</accession>
<feature type="non-terminal residue" evidence="2">
    <location>
        <position position="38"/>
    </location>
</feature>
<sequence length="38" mass="4495">EESLLLSTKLKEKQVNVIKQLEQTIEDLRTKIAELERQ</sequence>
<reference evidence="2" key="1">
    <citation type="journal article" date="2004" name="Nature">
        <title>Genome duplication in the teleost fish Tetraodon nigroviridis reveals the early vertebrate proto-karyotype.</title>
        <authorList>
            <person name="Jaillon O."/>
            <person name="Aury J.-M."/>
            <person name="Brunet F."/>
            <person name="Petit J.-L."/>
            <person name="Stange-Thomann N."/>
            <person name="Mauceli E."/>
            <person name="Bouneau L."/>
            <person name="Fischer C."/>
            <person name="Ozouf-Costaz C."/>
            <person name="Bernot A."/>
            <person name="Nicaud S."/>
            <person name="Jaffe D."/>
            <person name="Fisher S."/>
            <person name="Lutfalla G."/>
            <person name="Dossat C."/>
            <person name="Segurens B."/>
            <person name="Dasilva C."/>
            <person name="Salanoubat M."/>
            <person name="Levy M."/>
            <person name="Boudet N."/>
            <person name="Castellano S."/>
            <person name="Anthouard V."/>
            <person name="Jubin C."/>
            <person name="Castelli V."/>
            <person name="Katinka M."/>
            <person name="Vacherie B."/>
            <person name="Biemont C."/>
            <person name="Skalli Z."/>
            <person name="Cattolico L."/>
            <person name="Poulain J."/>
            <person name="De Berardinis V."/>
            <person name="Cruaud C."/>
            <person name="Duprat S."/>
            <person name="Brottier P."/>
            <person name="Coutanceau J.-P."/>
            <person name="Gouzy J."/>
            <person name="Parra G."/>
            <person name="Lardier G."/>
            <person name="Chapple C."/>
            <person name="McKernan K.J."/>
            <person name="McEwan P."/>
            <person name="Bosak S."/>
            <person name="Kellis M."/>
            <person name="Volff J.-N."/>
            <person name="Guigo R."/>
            <person name="Zody M.C."/>
            <person name="Mesirov J."/>
            <person name="Lindblad-Toh K."/>
            <person name="Birren B."/>
            <person name="Nusbaum C."/>
            <person name="Kahn D."/>
            <person name="Robinson-Rechavi M."/>
            <person name="Laudet V."/>
            <person name="Schachter V."/>
            <person name="Quetier F."/>
            <person name="Saurin W."/>
            <person name="Scarpelli C."/>
            <person name="Wincker P."/>
            <person name="Lander E.S."/>
            <person name="Weissenbach J."/>
            <person name="Roest Crollius H."/>
        </authorList>
    </citation>
    <scope>NUCLEOTIDE SEQUENCE [LARGE SCALE GENOMIC DNA]</scope>
</reference>
<dbReference type="EMBL" id="CAAE01012198">
    <property type="protein sequence ID" value="CAF94437.1"/>
    <property type="molecule type" value="Genomic_DNA"/>
</dbReference>
<gene>
    <name evidence="2" type="ORF">GSTENG00010512001</name>
</gene>
<organism evidence="2">
    <name type="scientific">Tetraodon nigroviridis</name>
    <name type="common">Spotted green pufferfish</name>
    <name type="synonym">Chelonodon nigroviridis</name>
    <dbReference type="NCBI Taxonomy" id="99883"/>
    <lineage>
        <taxon>Eukaryota</taxon>
        <taxon>Metazoa</taxon>
        <taxon>Chordata</taxon>
        <taxon>Craniata</taxon>
        <taxon>Vertebrata</taxon>
        <taxon>Euteleostomi</taxon>
        <taxon>Actinopterygii</taxon>
        <taxon>Neopterygii</taxon>
        <taxon>Teleostei</taxon>
        <taxon>Neoteleostei</taxon>
        <taxon>Acanthomorphata</taxon>
        <taxon>Eupercaria</taxon>
        <taxon>Tetraodontiformes</taxon>
        <taxon>Tetradontoidea</taxon>
        <taxon>Tetraodontidae</taxon>
        <taxon>Tetraodon</taxon>
    </lineage>
</organism>
<evidence type="ECO:0000256" key="1">
    <source>
        <dbReference type="SAM" id="Coils"/>
    </source>
</evidence>
<reference evidence="2" key="2">
    <citation type="submission" date="2004-02" db="EMBL/GenBank/DDBJ databases">
        <authorList>
            <consortium name="Genoscope"/>
            <consortium name="Whitehead Institute Centre for Genome Research"/>
        </authorList>
    </citation>
    <scope>NUCLEOTIDE SEQUENCE</scope>
</reference>
<evidence type="ECO:0000313" key="2">
    <source>
        <dbReference type="EMBL" id="CAF94437.1"/>
    </source>
</evidence>
<dbReference type="AlphaFoldDB" id="Q4SY45"/>
<comment type="caution">
    <text evidence="2">The sequence shown here is derived from an EMBL/GenBank/DDBJ whole genome shotgun (WGS) entry which is preliminary data.</text>
</comment>
<protein>
    <submittedName>
        <fullName evidence="2">(spotted green pufferfish) hypothetical protein</fullName>
    </submittedName>
</protein>